<keyword evidence="3" id="KW-0862">Zinc</keyword>
<dbReference type="PANTHER" id="PTHR20922:SF13">
    <property type="entry name" value="DNL-TYPE ZINC FINGER PROTEIN"/>
    <property type="match status" value="1"/>
</dbReference>
<dbReference type="Pfam" id="PF05180">
    <property type="entry name" value="zf-DNL"/>
    <property type="match status" value="1"/>
</dbReference>
<dbReference type="AlphaFoldDB" id="B4NEF3"/>
<evidence type="ECO:0000256" key="4">
    <source>
        <dbReference type="PROSITE-ProRule" id="PRU00834"/>
    </source>
</evidence>
<dbReference type="OMA" id="ILDACQF"/>
<dbReference type="GO" id="GO:0005739">
    <property type="term" value="C:mitochondrion"/>
    <property type="evidence" value="ECO:0007669"/>
    <property type="project" value="TreeGrafter"/>
</dbReference>
<keyword evidence="8" id="KW-1185">Reference proteome</keyword>
<sequence length="200" mass="22111">MNALRNIFTSRTLNYLRQNGQNAIINATQQTGLPVADAEGDTLLNADTRPGPLSIPRSILDACQFSLKPFVGQSQGQQPKSGSLSPTTLKRFSRMQRRVELVYRCKLCNTRNTKTISEEAYYSGVVILQCDGCAVDHLIKDNLGLFSETTNNSTSTTSTNTSSSSISTSSVTSIRNIEQLLLERHERVRVIKVNERGELI</sequence>
<dbReference type="PANTHER" id="PTHR20922">
    <property type="entry name" value="DNL-TYPE ZINC FINGER PROTEIN"/>
    <property type="match status" value="1"/>
</dbReference>
<dbReference type="PROSITE" id="PS51501">
    <property type="entry name" value="ZF_DNL"/>
    <property type="match status" value="1"/>
</dbReference>
<gene>
    <name evidence="7" type="primary">Dwil\GK25634</name>
    <name evidence="7" type="ORF">Dwil_GK25634</name>
</gene>
<dbReference type="GO" id="GO:0008270">
    <property type="term" value="F:zinc ion binding"/>
    <property type="evidence" value="ECO:0007669"/>
    <property type="project" value="UniProtKB-KW"/>
</dbReference>
<accession>B4NEF3</accession>
<protein>
    <recommendedName>
        <fullName evidence="6">DNL-type domain-containing protein</fullName>
    </recommendedName>
</protein>
<evidence type="ECO:0000256" key="3">
    <source>
        <dbReference type="ARBA" id="ARBA00022833"/>
    </source>
</evidence>
<evidence type="ECO:0000256" key="2">
    <source>
        <dbReference type="ARBA" id="ARBA00022771"/>
    </source>
</evidence>
<feature type="domain" description="DNL-type" evidence="6">
    <location>
        <begin position="94"/>
        <end position="200"/>
    </location>
</feature>
<dbReference type="FunCoup" id="B4NEF3">
    <property type="interactions" value="123"/>
</dbReference>
<evidence type="ECO:0000256" key="5">
    <source>
        <dbReference type="SAM" id="MobiDB-lite"/>
    </source>
</evidence>
<dbReference type="GO" id="GO:0050821">
    <property type="term" value="P:protein stabilization"/>
    <property type="evidence" value="ECO:0007669"/>
    <property type="project" value="TreeGrafter"/>
</dbReference>
<proteinExistence type="predicted"/>
<evidence type="ECO:0000313" key="7">
    <source>
        <dbReference type="EMBL" id="EDW82122.1"/>
    </source>
</evidence>
<dbReference type="GO" id="GO:0051087">
    <property type="term" value="F:protein-folding chaperone binding"/>
    <property type="evidence" value="ECO:0007669"/>
    <property type="project" value="TreeGrafter"/>
</dbReference>
<keyword evidence="1" id="KW-0479">Metal-binding</keyword>
<dbReference type="KEGG" id="dwi:6648276"/>
<dbReference type="InterPro" id="IPR024158">
    <property type="entry name" value="Mt_import_TIM15"/>
</dbReference>
<feature type="region of interest" description="Disordered" evidence="5">
    <location>
        <begin position="149"/>
        <end position="168"/>
    </location>
</feature>
<reference evidence="7 8" key="1">
    <citation type="journal article" date="2007" name="Nature">
        <title>Evolution of genes and genomes on the Drosophila phylogeny.</title>
        <authorList>
            <consortium name="Drosophila 12 Genomes Consortium"/>
            <person name="Clark A.G."/>
            <person name="Eisen M.B."/>
            <person name="Smith D.R."/>
            <person name="Bergman C.M."/>
            <person name="Oliver B."/>
            <person name="Markow T.A."/>
            <person name="Kaufman T.C."/>
            <person name="Kellis M."/>
            <person name="Gelbart W."/>
            <person name="Iyer V.N."/>
            <person name="Pollard D.A."/>
            <person name="Sackton T.B."/>
            <person name="Larracuente A.M."/>
            <person name="Singh N.D."/>
            <person name="Abad J.P."/>
            <person name="Abt D.N."/>
            <person name="Adryan B."/>
            <person name="Aguade M."/>
            <person name="Akashi H."/>
            <person name="Anderson W.W."/>
            <person name="Aquadro C.F."/>
            <person name="Ardell D.H."/>
            <person name="Arguello R."/>
            <person name="Artieri C.G."/>
            <person name="Barbash D.A."/>
            <person name="Barker D."/>
            <person name="Barsanti P."/>
            <person name="Batterham P."/>
            <person name="Batzoglou S."/>
            <person name="Begun D."/>
            <person name="Bhutkar A."/>
            <person name="Blanco E."/>
            <person name="Bosak S.A."/>
            <person name="Bradley R.K."/>
            <person name="Brand A.D."/>
            <person name="Brent M.R."/>
            <person name="Brooks A.N."/>
            <person name="Brown R.H."/>
            <person name="Butlin R.K."/>
            <person name="Caggese C."/>
            <person name="Calvi B.R."/>
            <person name="Bernardo de Carvalho A."/>
            <person name="Caspi A."/>
            <person name="Castrezana S."/>
            <person name="Celniker S.E."/>
            <person name="Chang J.L."/>
            <person name="Chapple C."/>
            <person name="Chatterji S."/>
            <person name="Chinwalla A."/>
            <person name="Civetta A."/>
            <person name="Clifton S.W."/>
            <person name="Comeron J.M."/>
            <person name="Costello J.C."/>
            <person name="Coyne J.A."/>
            <person name="Daub J."/>
            <person name="David R.G."/>
            <person name="Delcher A.L."/>
            <person name="Delehaunty K."/>
            <person name="Do C.B."/>
            <person name="Ebling H."/>
            <person name="Edwards K."/>
            <person name="Eickbush T."/>
            <person name="Evans J.D."/>
            <person name="Filipski A."/>
            <person name="Findeiss S."/>
            <person name="Freyhult E."/>
            <person name="Fulton L."/>
            <person name="Fulton R."/>
            <person name="Garcia A.C."/>
            <person name="Gardiner A."/>
            <person name="Garfield D.A."/>
            <person name="Garvin B.E."/>
            <person name="Gibson G."/>
            <person name="Gilbert D."/>
            <person name="Gnerre S."/>
            <person name="Godfrey J."/>
            <person name="Good R."/>
            <person name="Gotea V."/>
            <person name="Gravely B."/>
            <person name="Greenberg A.J."/>
            <person name="Griffiths-Jones S."/>
            <person name="Gross S."/>
            <person name="Guigo R."/>
            <person name="Gustafson E.A."/>
            <person name="Haerty W."/>
            <person name="Hahn M.W."/>
            <person name="Halligan D.L."/>
            <person name="Halpern A.L."/>
            <person name="Halter G.M."/>
            <person name="Han M.V."/>
            <person name="Heger A."/>
            <person name="Hillier L."/>
            <person name="Hinrichs A.S."/>
            <person name="Holmes I."/>
            <person name="Hoskins R.A."/>
            <person name="Hubisz M.J."/>
            <person name="Hultmark D."/>
            <person name="Huntley M.A."/>
            <person name="Jaffe D.B."/>
            <person name="Jagadeeshan S."/>
            <person name="Jeck W.R."/>
            <person name="Johnson J."/>
            <person name="Jones C.D."/>
            <person name="Jordan W.C."/>
            <person name="Karpen G.H."/>
            <person name="Kataoka E."/>
            <person name="Keightley P.D."/>
            <person name="Kheradpour P."/>
            <person name="Kirkness E.F."/>
            <person name="Koerich L.B."/>
            <person name="Kristiansen K."/>
            <person name="Kudrna D."/>
            <person name="Kulathinal R.J."/>
            <person name="Kumar S."/>
            <person name="Kwok R."/>
            <person name="Lander E."/>
            <person name="Langley C.H."/>
            <person name="Lapoint R."/>
            <person name="Lazzaro B.P."/>
            <person name="Lee S.J."/>
            <person name="Levesque L."/>
            <person name="Li R."/>
            <person name="Lin C.F."/>
            <person name="Lin M.F."/>
            <person name="Lindblad-Toh K."/>
            <person name="Llopart A."/>
            <person name="Long M."/>
            <person name="Low L."/>
            <person name="Lozovsky E."/>
            <person name="Lu J."/>
            <person name="Luo M."/>
            <person name="Machado C.A."/>
            <person name="Makalowski W."/>
            <person name="Marzo M."/>
            <person name="Matsuda M."/>
            <person name="Matzkin L."/>
            <person name="McAllister B."/>
            <person name="McBride C.S."/>
            <person name="McKernan B."/>
            <person name="McKernan K."/>
            <person name="Mendez-Lago M."/>
            <person name="Minx P."/>
            <person name="Mollenhauer M.U."/>
            <person name="Montooth K."/>
            <person name="Mount S.M."/>
            <person name="Mu X."/>
            <person name="Myers E."/>
            <person name="Negre B."/>
            <person name="Newfeld S."/>
            <person name="Nielsen R."/>
            <person name="Noor M.A."/>
            <person name="O'Grady P."/>
            <person name="Pachter L."/>
            <person name="Papaceit M."/>
            <person name="Parisi M.J."/>
            <person name="Parisi M."/>
            <person name="Parts L."/>
            <person name="Pedersen J.S."/>
            <person name="Pesole G."/>
            <person name="Phillippy A.M."/>
            <person name="Ponting C.P."/>
            <person name="Pop M."/>
            <person name="Porcelli D."/>
            <person name="Powell J.R."/>
            <person name="Prohaska S."/>
            <person name="Pruitt K."/>
            <person name="Puig M."/>
            <person name="Quesneville H."/>
            <person name="Ram K.R."/>
            <person name="Rand D."/>
            <person name="Rasmussen M.D."/>
            <person name="Reed L.K."/>
            <person name="Reenan R."/>
            <person name="Reily A."/>
            <person name="Remington K.A."/>
            <person name="Rieger T.T."/>
            <person name="Ritchie M.G."/>
            <person name="Robin C."/>
            <person name="Rogers Y.H."/>
            <person name="Rohde C."/>
            <person name="Rozas J."/>
            <person name="Rubenfield M.J."/>
            <person name="Ruiz A."/>
            <person name="Russo S."/>
            <person name="Salzberg S.L."/>
            <person name="Sanchez-Gracia A."/>
            <person name="Saranga D.J."/>
            <person name="Sato H."/>
            <person name="Schaeffer S.W."/>
            <person name="Schatz M.C."/>
            <person name="Schlenke T."/>
            <person name="Schwartz R."/>
            <person name="Segarra C."/>
            <person name="Singh R.S."/>
            <person name="Sirot L."/>
            <person name="Sirota M."/>
            <person name="Sisneros N.B."/>
            <person name="Smith C.D."/>
            <person name="Smith T.F."/>
            <person name="Spieth J."/>
            <person name="Stage D.E."/>
            <person name="Stark A."/>
            <person name="Stephan W."/>
            <person name="Strausberg R.L."/>
            <person name="Strempel S."/>
            <person name="Sturgill D."/>
            <person name="Sutton G."/>
            <person name="Sutton G.G."/>
            <person name="Tao W."/>
            <person name="Teichmann S."/>
            <person name="Tobari Y.N."/>
            <person name="Tomimura Y."/>
            <person name="Tsolas J.M."/>
            <person name="Valente V.L."/>
            <person name="Venter E."/>
            <person name="Venter J.C."/>
            <person name="Vicario S."/>
            <person name="Vieira F.G."/>
            <person name="Vilella A.J."/>
            <person name="Villasante A."/>
            <person name="Walenz B."/>
            <person name="Wang J."/>
            <person name="Wasserman M."/>
            <person name="Watts T."/>
            <person name="Wilson D."/>
            <person name="Wilson R.K."/>
            <person name="Wing R.A."/>
            <person name="Wolfner M.F."/>
            <person name="Wong A."/>
            <person name="Wong G.K."/>
            <person name="Wu C.I."/>
            <person name="Wu G."/>
            <person name="Yamamoto D."/>
            <person name="Yang H.P."/>
            <person name="Yang S.P."/>
            <person name="Yorke J.A."/>
            <person name="Yoshida K."/>
            <person name="Zdobnov E."/>
            <person name="Zhang P."/>
            <person name="Zhang Y."/>
            <person name="Zimin A.V."/>
            <person name="Baldwin J."/>
            <person name="Abdouelleil A."/>
            <person name="Abdulkadir J."/>
            <person name="Abebe A."/>
            <person name="Abera B."/>
            <person name="Abreu J."/>
            <person name="Acer S.C."/>
            <person name="Aftuck L."/>
            <person name="Alexander A."/>
            <person name="An P."/>
            <person name="Anderson E."/>
            <person name="Anderson S."/>
            <person name="Arachi H."/>
            <person name="Azer M."/>
            <person name="Bachantsang P."/>
            <person name="Barry A."/>
            <person name="Bayul T."/>
            <person name="Berlin A."/>
            <person name="Bessette D."/>
            <person name="Bloom T."/>
            <person name="Blye J."/>
            <person name="Boguslavskiy L."/>
            <person name="Bonnet C."/>
            <person name="Boukhgalter B."/>
            <person name="Bourzgui I."/>
            <person name="Brown A."/>
            <person name="Cahill P."/>
            <person name="Channer S."/>
            <person name="Cheshatsang Y."/>
            <person name="Chuda L."/>
            <person name="Citroen M."/>
            <person name="Collymore A."/>
            <person name="Cooke P."/>
            <person name="Costello M."/>
            <person name="D'Aco K."/>
            <person name="Daza R."/>
            <person name="De Haan G."/>
            <person name="DeGray S."/>
            <person name="DeMaso C."/>
            <person name="Dhargay N."/>
            <person name="Dooley K."/>
            <person name="Dooley E."/>
            <person name="Doricent M."/>
            <person name="Dorje P."/>
            <person name="Dorjee K."/>
            <person name="Dupes A."/>
            <person name="Elong R."/>
            <person name="Falk J."/>
            <person name="Farina A."/>
            <person name="Faro S."/>
            <person name="Ferguson D."/>
            <person name="Fisher S."/>
            <person name="Foley C.D."/>
            <person name="Franke A."/>
            <person name="Friedrich D."/>
            <person name="Gadbois L."/>
            <person name="Gearin G."/>
            <person name="Gearin C.R."/>
            <person name="Giannoukos G."/>
            <person name="Goode T."/>
            <person name="Graham J."/>
            <person name="Grandbois E."/>
            <person name="Grewal S."/>
            <person name="Gyaltsen K."/>
            <person name="Hafez N."/>
            <person name="Hagos B."/>
            <person name="Hall J."/>
            <person name="Henson C."/>
            <person name="Hollinger A."/>
            <person name="Honan T."/>
            <person name="Huard M.D."/>
            <person name="Hughes L."/>
            <person name="Hurhula B."/>
            <person name="Husby M.E."/>
            <person name="Kamat A."/>
            <person name="Kanga B."/>
            <person name="Kashin S."/>
            <person name="Khazanovich D."/>
            <person name="Kisner P."/>
            <person name="Lance K."/>
            <person name="Lara M."/>
            <person name="Lee W."/>
            <person name="Lennon N."/>
            <person name="Letendre F."/>
            <person name="LeVine R."/>
            <person name="Lipovsky A."/>
            <person name="Liu X."/>
            <person name="Liu J."/>
            <person name="Liu S."/>
            <person name="Lokyitsang T."/>
            <person name="Lokyitsang Y."/>
            <person name="Lubonja R."/>
            <person name="Lui A."/>
            <person name="MacDonald P."/>
            <person name="Magnisalis V."/>
            <person name="Maru K."/>
            <person name="Matthews C."/>
            <person name="McCusker W."/>
            <person name="McDonough S."/>
            <person name="Mehta T."/>
            <person name="Meldrim J."/>
            <person name="Meneus L."/>
            <person name="Mihai O."/>
            <person name="Mihalev A."/>
            <person name="Mihova T."/>
            <person name="Mittelman R."/>
            <person name="Mlenga V."/>
            <person name="Montmayeur A."/>
            <person name="Mulrain L."/>
            <person name="Navidi A."/>
            <person name="Naylor J."/>
            <person name="Negash T."/>
            <person name="Nguyen T."/>
            <person name="Nguyen N."/>
            <person name="Nicol R."/>
            <person name="Norbu C."/>
            <person name="Norbu N."/>
            <person name="Novod N."/>
            <person name="O'Neill B."/>
            <person name="Osman S."/>
            <person name="Markiewicz E."/>
            <person name="Oyono O.L."/>
            <person name="Patti C."/>
            <person name="Phunkhang P."/>
            <person name="Pierre F."/>
            <person name="Priest M."/>
            <person name="Raghuraman S."/>
            <person name="Rege F."/>
            <person name="Reyes R."/>
            <person name="Rise C."/>
            <person name="Rogov P."/>
            <person name="Ross K."/>
            <person name="Ryan E."/>
            <person name="Settipalli S."/>
            <person name="Shea T."/>
            <person name="Sherpa N."/>
            <person name="Shi L."/>
            <person name="Shih D."/>
            <person name="Sparrow T."/>
            <person name="Spaulding J."/>
            <person name="Stalker J."/>
            <person name="Stange-Thomann N."/>
            <person name="Stavropoulos S."/>
            <person name="Stone C."/>
            <person name="Strader C."/>
            <person name="Tesfaye S."/>
            <person name="Thomson T."/>
            <person name="Thoulutsang Y."/>
            <person name="Thoulutsang D."/>
            <person name="Topham K."/>
            <person name="Topping I."/>
            <person name="Tsamla T."/>
            <person name="Vassiliev H."/>
            <person name="Vo A."/>
            <person name="Wangchuk T."/>
            <person name="Wangdi T."/>
            <person name="Weiand M."/>
            <person name="Wilkinson J."/>
            <person name="Wilson A."/>
            <person name="Yadav S."/>
            <person name="Young G."/>
            <person name="Yu Q."/>
            <person name="Zembek L."/>
            <person name="Zhong D."/>
            <person name="Zimmer A."/>
            <person name="Zwirko Z."/>
            <person name="Jaffe D.B."/>
            <person name="Alvarez P."/>
            <person name="Brockman W."/>
            <person name="Butler J."/>
            <person name="Chin C."/>
            <person name="Gnerre S."/>
            <person name="Grabherr M."/>
            <person name="Kleber M."/>
            <person name="Mauceli E."/>
            <person name="MacCallum I."/>
        </authorList>
    </citation>
    <scope>NUCLEOTIDE SEQUENCE [LARGE SCALE GENOMIC DNA]</scope>
    <source>
        <strain evidence="8">Tucson 14030-0811.24</strain>
    </source>
</reference>
<dbReference type="OrthoDB" id="512667at2759"/>
<evidence type="ECO:0000256" key="1">
    <source>
        <dbReference type="ARBA" id="ARBA00022723"/>
    </source>
</evidence>
<dbReference type="eggNOG" id="KOG3277">
    <property type="taxonomic scope" value="Eukaryota"/>
</dbReference>
<dbReference type="InParanoid" id="B4NEF3"/>
<evidence type="ECO:0000259" key="6">
    <source>
        <dbReference type="PROSITE" id="PS51501"/>
    </source>
</evidence>
<dbReference type="EMBL" id="CH964239">
    <property type="protein sequence ID" value="EDW82122.1"/>
    <property type="molecule type" value="Genomic_DNA"/>
</dbReference>
<name>B4NEF3_DROWI</name>
<dbReference type="Proteomes" id="UP000007798">
    <property type="component" value="Unassembled WGS sequence"/>
</dbReference>
<dbReference type="PhylomeDB" id="B4NEF3"/>
<organism evidence="7 8">
    <name type="scientific">Drosophila willistoni</name>
    <name type="common">Fruit fly</name>
    <dbReference type="NCBI Taxonomy" id="7260"/>
    <lineage>
        <taxon>Eukaryota</taxon>
        <taxon>Metazoa</taxon>
        <taxon>Ecdysozoa</taxon>
        <taxon>Arthropoda</taxon>
        <taxon>Hexapoda</taxon>
        <taxon>Insecta</taxon>
        <taxon>Pterygota</taxon>
        <taxon>Neoptera</taxon>
        <taxon>Endopterygota</taxon>
        <taxon>Diptera</taxon>
        <taxon>Brachycera</taxon>
        <taxon>Muscomorpha</taxon>
        <taxon>Ephydroidea</taxon>
        <taxon>Drosophilidae</taxon>
        <taxon>Drosophila</taxon>
        <taxon>Sophophora</taxon>
    </lineage>
</organism>
<dbReference type="HOGENOM" id="CLU_1449147_0_0_1"/>
<keyword evidence="2 4" id="KW-0863">Zinc-finger</keyword>
<dbReference type="GO" id="GO:0030150">
    <property type="term" value="P:protein import into mitochondrial matrix"/>
    <property type="evidence" value="ECO:0007669"/>
    <property type="project" value="TreeGrafter"/>
</dbReference>
<evidence type="ECO:0000313" key="8">
    <source>
        <dbReference type="Proteomes" id="UP000007798"/>
    </source>
</evidence>
<dbReference type="GO" id="GO:0006457">
    <property type="term" value="P:protein folding"/>
    <property type="evidence" value="ECO:0007669"/>
    <property type="project" value="TreeGrafter"/>
</dbReference>
<dbReference type="InterPro" id="IPR007853">
    <property type="entry name" value="Znf_DNL-typ"/>
</dbReference>